<comment type="caution">
    <text evidence="3">The sequence shown here is derived from an EMBL/GenBank/DDBJ whole genome shotgun (WGS) entry which is preliminary data.</text>
</comment>
<dbReference type="Pfam" id="PF16537">
    <property type="entry name" value="T2SSB"/>
    <property type="match status" value="1"/>
</dbReference>
<gene>
    <name evidence="3" type="ORF">BIY22_14165</name>
</gene>
<sequence>MANLLQSLQESQQGYQQHNPNNLQVAPNQTQKPTRALPVCLALVLVPSALATVASVAMHYSEARDNWLASNTGGVEVVEISAPTLLLDYPDVGVLLDTQRRVFELPQQVHSVEDTQPESSSKSASTAVASVKELPEQSDDLLEGIDLSSLSPDIAQRLQAAIQSDSPIEQESETVQSSPLNSDVAQWAGKLPALNFQTHVYSSDPNKRWVKVNGVEHQEGEWLTDGVQLIAIEAQACVVEFDNQRIEIPALYDWQG</sequence>
<organism evidence="3 4">
    <name type="scientific">Vibrio panuliri</name>
    <dbReference type="NCBI Taxonomy" id="1381081"/>
    <lineage>
        <taxon>Bacteria</taxon>
        <taxon>Pseudomonadati</taxon>
        <taxon>Pseudomonadota</taxon>
        <taxon>Gammaproteobacteria</taxon>
        <taxon>Vibrionales</taxon>
        <taxon>Vibrionaceae</taxon>
        <taxon>Vibrio</taxon>
    </lineage>
</organism>
<evidence type="ECO:0000313" key="3">
    <source>
        <dbReference type="EMBL" id="OLQ85645.1"/>
    </source>
</evidence>
<accession>A0A1Q9H9N9</accession>
<dbReference type="STRING" id="1381081.BIY22_14165"/>
<dbReference type="OrthoDB" id="5432325at2"/>
<feature type="region of interest" description="Disordered" evidence="1">
    <location>
        <begin position="108"/>
        <end position="132"/>
    </location>
</feature>
<proteinExistence type="predicted"/>
<feature type="compositionally biased region" description="Polar residues" evidence="1">
    <location>
        <begin position="18"/>
        <end position="30"/>
    </location>
</feature>
<name>A0A1Q9H9N9_9VIBR</name>
<dbReference type="GO" id="GO:0015627">
    <property type="term" value="C:type II protein secretion system complex"/>
    <property type="evidence" value="ECO:0007669"/>
    <property type="project" value="InterPro"/>
</dbReference>
<feature type="domain" description="Type II secretion system protein GspB C-terminal" evidence="2">
    <location>
        <begin position="191"/>
        <end position="250"/>
    </location>
</feature>
<evidence type="ECO:0000259" key="2">
    <source>
        <dbReference type="Pfam" id="PF16537"/>
    </source>
</evidence>
<dbReference type="Proteomes" id="UP000186313">
    <property type="component" value="Unassembled WGS sequence"/>
</dbReference>
<evidence type="ECO:0000313" key="4">
    <source>
        <dbReference type="Proteomes" id="UP000186313"/>
    </source>
</evidence>
<dbReference type="AlphaFoldDB" id="A0A1Q9H9N9"/>
<dbReference type="InterPro" id="IPR032389">
    <property type="entry name" value="GspB_C"/>
</dbReference>
<feature type="region of interest" description="Disordered" evidence="1">
    <location>
        <begin position="9"/>
        <end position="30"/>
    </location>
</feature>
<dbReference type="EMBL" id="MJMJ01000046">
    <property type="protein sequence ID" value="OLQ85645.1"/>
    <property type="molecule type" value="Genomic_DNA"/>
</dbReference>
<reference evidence="3 4" key="1">
    <citation type="submission" date="2016-09" db="EMBL/GenBank/DDBJ databases">
        <title>Genomic Taxonomy of the Vibrionaceae.</title>
        <authorList>
            <person name="Gonzalez-Castillo A."/>
            <person name="Gomez-Gil B."/>
            <person name="Enciso-Ibarra K."/>
        </authorList>
    </citation>
    <scope>NUCLEOTIDE SEQUENCE [LARGE SCALE GENOMIC DNA]</scope>
    <source>
        <strain evidence="3 4">CAIM 703</strain>
    </source>
</reference>
<evidence type="ECO:0000256" key="1">
    <source>
        <dbReference type="SAM" id="MobiDB-lite"/>
    </source>
</evidence>
<feature type="compositionally biased region" description="Low complexity" evidence="1">
    <location>
        <begin position="119"/>
        <end position="132"/>
    </location>
</feature>
<dbReference type="RefSeq" id="WP_075711134.1">
    <property type="nucleotide sequence ID" value="NZ_MJMJ01000046.1"/>
</dbReference>
<protein>
    <recommendedName>
        <fullName evidence="2">Type II secretion system protein GspB C-terminal domain-containing protein</fullName>
    </recommendedName>
</protein>